<feature type="domain" description="Metallo-beta-lactamase" evidence="5">
    <location>
        <begin position="107"/>
        <end position="344"/>
    </location>
</feature>
<dbReference type="SMART" id="SM00849">
    <property type="entry name" value="Lactamase_B"/>
    <property type="match status" value="1"/>
</dbReference>
<keyword evidence="3" id="KW-0862">Zinc</keyword>
<dbReference type="VEuPathDB" id="FungiDB:Bcin09g07090"/>
<dbReference type="PANTHER" id="PTHR43223">
    <property type="entry name" value="ALKYL/ARYL-SULFATASE"/>
    <property type="match status" value="1"/>
</dbReference>
<dbReference type="InterPro" id="IPR044097">
    <property type="entry name" value="Bds1/SdsA1_MBL-fold"/>
</dbReference>
<name>A0A384JTX4_BOTFB</name>
<dbReference type="InterPro" id="IPR038536">
    <property type="entry name" value="Alkyl/aryl-sulf_dimr_sf"/>
</dbReference>
<evidence type="ECO:0000256" key="2">
    <source>
        <dbReference type="ARBA" id="ARBA00022801"/>
    </source>
</evidence>
<dbReference type="InterPro" id="IPR029228">
    <property type="entry name" value="Alkyl_sulf_dimr"/>
</dbReference>
<evidence type="ECO:0000313" key="7">
    <source>
        <dbReference type="Proteomes" id="UP000001798"/>
    </source>
</evidence>
<evidence type="ECO:0000256" key="1">
    <source>
        <dbReference type="ARBA" id="ARBA00022723"/>
    </source>
</evidence>
<dbReference type="Proteomes" id="UP000001798">
    <property type="component" value="Chromosome 9"/>
</dbReference>
<dbReference type="RefSeq" id="XP_024551143.1">
    <property type="nucleotide sequence ID" value="XM_024695349.1"/>
</dbReference>
<sequence>MRRLNSKIRINLYYTIIMTKYPDTDQTDFRNAKAGWQGGMENCVIYSNSDPTVKVWNNDEYASFINDDATCPSTVNPSLFRQSQLCVKQGLFEVVKDGVYQVRGLDISNMTFVETPDGTGVVVIDPLCSVETAQQGILLYQQCRKDKDIIAMIYTHSHVDHFGGGSAVVAASGGTEEDFSKGTLKNIYAPADFLDHAVSENVYAGNAMCRRAVYMYGESLDKSPTGQVGTGLGMAASTGVSSLVPPTVSISSTTGKSYYIGGTDSTNALEILFQVTPGTEAPSEMNFYFPQYRALCMAENATHTLHNIQTLRGALVRDSRVWSRYLDEAIVLYGDESDYLFASHHWPTFKSDGGNEIVEFLSQQRDLYAYMHNETLRLLNDGQTGLEIAEYFELPPSLNRLWNARGYYGSISHNVKAIYNRYMGWFDGNPAHLWEHPPVAIAKRYVACMGGMENVVAMAKNNYINVDEPDLRFAATLLSHAVFSDQENADDAKQALSEVFTKLGYAAENATWRNFYLCGALEVTGLTQKAYNSIDAASMMALTIEQLLDTLAIRINGPKAWDVIPFQIDIMLSDVAKTDGSSNKSGWHVNFGNATMTDHEIDYSDTPNIGVNFTFWAGHQDLVDLVDGARKNFTGLTTQGDSKVWDTLFGLLEPLDRGFAIVTPEPNNLKA</sequence>
<comment type="similarity">
    <text evidence="4">Belongs to the metallo-beta-lactamase superfamily. Type III sulfatase family.</text>
</comment>
<protein>
    <recommendedName>
        <fullName evidence="5">Metallo-beta-lactamase domain-containing protein</fullName>
    </recommendedName>
</protein>
<reference evidence="6 7" key="3">
    <citation type="journal article" date="2017" name="Mol. Plant Pathol.">
        <title>A gapless genome sequence of the fungus Botrytis cinerea.</title>
        <authorList>
            <person name="Van Kan J.A."/>
            <person name="Stassen J.H."/>
            <person name="Mosbach A."/>
            <person name="Van Der Lee T.A."/>
            <person name="Faino L."/>
            <person name="Farmer A.D."/>
            <person name="Papasotiriou D.G."/>
            <person name="Zhou S."/>
            <person name="Seidl M.F."/>
            <person name="Cottam E."/>
            <person name="Edel D."/>
            <person name="Hahn M."/>
            <person name="Schwartz D.C."/>
            <person name="Dietrich R.A."/>
            <person name="Widdison S."/>
            <person name="Scalliet G."/>
        </authorList>
    </citation>
    <scope>NUCLEOTIDE SEQUENCE [LARGE SCALE GENOMIC DNA]</scope>
    <source>
        <strain evidence="6 7">B05.10</strain>
    </source>
</reference>
<dbReference type="GO" id="GO:0046872">
    <property type="term" value="F:metal ion binding"/>
    <property type="evidence" value="ECO:0007669"/>
    <property type="project" value="UniProtKB-KW"/>
</dbReference>
<dbReference type="InterPro" id="IPR036866">
    <property type="entry name" value="RibonucZ/Hydroxyglut_hydro"/>
</dbReference>
<evidence type="ECO:0000256" key="3">
    <source>
        <dbReference type="ARBA" id="ARBA00022833"/>
    </source>
</evidence>
<dbReference type="Gene3D" id="1.25.40.880">
    <property type="entry name" value="Alkyl sulfatase, dimerisation domain"/>
    <property type="match status" value="1"/>
</dbReference>
<keyword evidence="7" id="KW-1185">Reference proteome</keyword>
<keyword evidence="1" id="KW-0479">Metal-binding</keyword>
<dbReference type="SUPFAM" id="SSF55718">
    <property type="entry name" value="SCP-like"/>
    <property type="match status" value="1"/>
</dbReference>
<dbReference type="GeneID" id="5433739"/>
<dbReference type="CDD" id="cd07710">
    <property type="entry name" value="arylsulfatase_Sdsa1-like_MBL-fold"/>
    <property type="match status" value="1"/>
</dbReference>
<dbReference type="Pfam" id="PF14863">
    <property type="entry name" value="Alkyl_sulf_dimr"/>
    <property type="match status" value="1"/>
</dbReference>
<dbReference type="GO" id="GO:0018909">
    <property type="term" value="P:dodecyl sulfate metabolic process"/>
    <property type="evidence" value="ECO:0007669"/>
    <property type="project" value="InterPro"/>
</dbReference>
<dbReference type="Gene3D" id="3.30.1050.10">
    <property type="entry name" value="SCP2 sterol-binding domain"/>
    <property type="match status" value="1"/>
</dbReference>
<dbReference type="Pfam" id="PF00753">
    <property type="entry name" value="Lactamase_B"/>
    <property type="match status" value="1"/>
</dbReference>
<evidence type="ECO:0000256" key="4">
    <source>
        <dbReference type="ARBA" id="ARBA00033751"/>
    </source>
</evidence>
<gene>
    <name evidence="6" type="ORF">BCIN_09g07090</name>
</gene>
<dbReference type="SUPFAM" id="SSF56281">
    <property type="entry name" value="Metallo-hydrolase/oxidoreductase"/>
    <property type="match status" value="1"/>
</dbReference>
<dbReference type="InterPro" id="IPR029229">
    <property type="entry name" value="Alkyl_sulf_C"/>
</dbReference>
<dbReference type="Gene3D" id="3.60.15.30">
    <property type="entry name" value="Metallo-beta-lactamase domain"/>
    <property type="match status" value="1"/>
</dbReference>
<dbReference type="AlphaFoldDB" id="A0A384JTX4"/>
<proteinExistence type="inferred from homology"/>
<evidence type="ECO:0000313" key="6">
    <source>
        <dbReference type="EMBL" id="ATZ53962.1"/>
    </source>
</evidence>
<dbReference type="InterPro" id="IPR052195">
    <property type="entry name" value="Bact_Alkyl/Aryl-Sulfatase"/>
</dbReference>
<keyword evidence="2" id="KW-0378">Hydrolase</keyword>
<dbReference type="GO" id="GO:0018741">
    <property type="term" value="F:linear primary-alkylsulfatase activity"/>
    <property type="evidence" value="ECO:0007669"/>
    <property type="project" value="InterPro"/>
</dbReference>
<dbReference type="OrthoDB" id="449487at2759"/>
<organism evidence="6 7">
    <name type="scientific">Botryotinia fuckeliana (strain B05.10)</name>
    <name type="common">Noble rot fungus</name>
    <name type="synonym">Botrytis cinerea</name>
    <dbReference type="NCBI Taxonomy" id="332648"/>
    <lineage>
        <taxon>Eukaryota</taxon>
        <taxon>Fungi</taxon>
        <taxon>Dikarya</taxon>
        <taxon>Ascomycota</taxon>
        <taxon>Pezizomycotina</taxon>
        <taxon>Leotiomycetes</taxon>
        <taxon>Helotiales</taxon>
        <taxon>Sclerotiniaceae</taxon>
        <taxon>Botrytis</taxon>
    </lineage>
</organism>
<dbReference type="PANTHER" id="PTHR43223:SF1">
    <property type="entry name" value="ALKYL_ARYL-SULFATASE BDS1"/>
    <property type="match status" value="1"/>
</dbReference>
<reference evidence="6 7" key="1">
    <citation type="journal article" date="2011" name="PLoS Genet.">
        <title>Genomic analysis of the necrotrophic fungal pathogens Sclerotinia sclerotiorum and Botrytis cinerea.</title>
        <authorList>
            <person name="Amselem J."/>
            <person name="Cuomo C.A."/>
            <person name="van Kan J.A."/>
            <person name="Viaud M."/>
            <person name="Benito E.P."/>
            <person name="Couloux A."/>
            <person name="Coutinho P.M."/>
            <person name="de Vries R.P."/>
            <person name="Dyer P.S."/>
            <person name="Fillinger S."/>
            <person name="Fournier E."/>
            <person name="Gout L."/>
            <person name="Hahn M."/>
            <person name="Kohn L."/>
            <person name="Lapalu N."/>
            <person name="Plummer K.M."/>
            <person name="Pradier J.M."/>
            <person name="Quevillon E."/>
            <person name="Sharon A."/>
            <person name="Simon A."/>
            <person name="ten Have A."/>
            <person name="Tudzynski B."/>
            <person name="Tudzynski P."/>
            <person name="Wincker P."/>
            <person name="Andrew M."/>
            <person name="Anthouard V."/>
            <person name="Beever R.E."/>
            <person name="Beffa R."/>
            <person name="Benoit I."/>
            <person name="Bouzid O."/>
            <person name="Brault B."/>
            <person name="Chen Z."/>
            <person name="Choquer M."/>
            <person name="Collemare J."/>
            <person name="Cotton P."/>
            <person name="Danchin E.G."/>
            <person name="Da Silva C."/>
            <person name="Gautier A."/>
            <person name="Giraud C."/>
            <person name="Giraud T."/>
            <person name="Gonzalez C."/>
            <person name="Grossetete S."/>
            <person name="Guldener U."/>
            <person name="Henrissat B."/>
            <person name="Howlett B.J."/>
            <person name="Kodira C."/>
            <person name="Kretschmer M."/>
            <person name="Lappartient A."/>
            <person name="Leroch M."/>
            <person name="Levis C."/>
            <person name="Mauceli E."/>
            <person name="Neuveglise C."/>
            <person name="Oeser B."/>
            <person name="Pearson M."/>
            <person name="Poulain J."/>
            <person name="Poussereau N."/>
            <person name="Quesneville H."/>
            <person name="Rascle C."/>
            <person name="Schumacher J."/>
            <person name="Segurens B."/>
            <person name="Sexton A."/>
            <person name="Silva E."/>
            <person name="Sirven C."/>
            <person name="Soanes D.M."/>
            <person name="Talbot N.J."/>
            <person name="Templeton M."/>
            <person name="Yandava C."/>
            <person name="Yarden O."/>
            <person name="Zeng Q."/>
            <person name="Rollins J.A."/>
            <person name="Lebrun M.H."/>
            <person name="Dickman M."/>
        </authorList>
    </citation>
    <scope>NUCLEOTIDE SEQUENCE [LARGE SCALE GENOMIC DNA]</scope>
    <source>
        <strain evidence="6 7">B05.10</strain>
    </source>
</reference>
<dbReference type="GO" id="GO:0046983">
    <property type="term" value="F:protein dimerization activity"/>
    <property type="evidence" value="ECO:0007669"/>
    <property type="project" value="InterPro"/>
</dbReference>
<dbReference type="Pfam" id="PF14864">
    <property type="entry name" value="Alkyl_sulf_C"/>
    <property type="match status" value="1"/>
</dbReference>
<accession>A0A384JTX4</accession>
<dbReference type="KEGG" id="bfu:BCIN_09g07090"/>
<dbReference type="InterPro" id="IPR036527">
    <property type="entry name" value="SCP2_sterol-bd_dom_sf"/>
</dbReference>
<dbReference type="EMBL" id="CP009813">
    <property type="protein sequence ID" value="ATZ53962.1"/>
    <property type="molecule type" value="Genomic_DNA"/>
</dbReference>
<reference evidence="6 7" key="2">
    <citation type="journal article" date="2012" name="Eukaryot. Cell">
        <title>Genome update of Botrytis cinerea strains B05.10 and T4.</title>
        <authorList>
            <person name="Staats M."/>
            <person name="van Kan J.A."/>
        </authorList>
    </citation>
    <scope>NUCLEOTIDE SEQUENCE [LARGE SCALE GENOMIC DNA]</scope>
    <source>
        <strain evidence="6 7">B05.10</strain>
    </source>
</reference>
<evidence type="ECO:0000259" key="5">
    <source>
        <dbReference type="SMART" id="SM00849"/>
    </source>
</evidence>
<dbReference type="InterPro" id="IPR001279">
    <property type="entry name" value="Metallo-B-lactamas"/>
</dbReference>